<dbReference type="EMBL" id="LUEZ02000156">
    <property type="protein sequence ID" value="RDB15554.1"/>
    <property type="molecule type" value="Genomic_DNA"/>
</dbReference>
<evidence type="ECO:0000313" key="2">
    <source>
        <dbReference type="EMBL" id="RDB15554.1"/>
    </source>
</evidence>
<feature type="region of interest" description="Disordered" evidence="1">
    <location>
        <begin position="1"/>
        <end position="26"/>
    </location>
</feature>
<accession>A0A369J7V9</accession>
<protein>
    <submittedName>
        <fullName evidence="2">Uncharacterized protein</fullName>
    </submittedName>
</protein>
<reference evidence="2" key="1">
    <citation type="submission" date="2018-04" db="EMBL/GenBank/DDBJ databases">
        <title>Whole genome sequencing of Hypsizygus marmoreus.</title>
        <authorList>
            <person name="Choi I.-G."/>
            <person name="Min B."/>
            <person name="Kim J.-G."/>
            <person name="Kim S."/>
            <person name="Oh Y.-L."/>
            <person name="Kong W.-S."/>
            <person name="Park H."/>
            <person name="Jeong J."/>
            <person name="Song E.-S."/>
        </authorList>
    </citation>
    <scope>NUCLEOTIDE SEQUENCE [LARGE SCALE GENOMIC DNA]</scope>
    <source>
        <strain evidence="2">51987-8</strain>
    </source>
</reference>
<dbReference type="Proteomes" id="UP000076154">
    <property type="component" value="Unassembled WGS sequence"/>
</dbReference>
<name>A0A369J7V9_HYPMA</name>
<dbReference type="AlphaFoldDB" id="A0A369J7V9"/>
<comment type="caution">
    <text evidence="2">The sequence shown here is derived from an EMBL/GenBank/DDBJ whole genome shotgun (WGS) entry which is preliminary data.</text>
</comment>
<evidence type="ECO:0000256" key="1">
    <source>
        <dbReference type="SAM" id="MobiDB-lite"/>
    </source>
</evidence>
<sequence>MSPSPNTRFSPQLSRSHPIVPAPSFRLPTPKSAANTLAPCKSLEISSIDNRATTSANASLTTRISQGHGSLLRACLCTSYRHVQG</sequence>
<organism evidence="2 3">
    <name type="scientific">Hypsizygus marmoreus</name>
    <name type="common">White beech mushroom</name>
    <name type="synonym">Agaricus marmoreus</name>
    <dbReference type="NCBI Taxonomy" id="39966"/>
    <lineage>
        <taxon>Eukaryota</taxon>
        <taxon>Fungi</taxon>
        <taxon>Dikarya</taxon>
        <taxon>Basidiomycota</taxon>
        <taxon>Agaricomycotina</taxon>
        <taxon>Agaricomycetes</taxon>
        <taxon>Agaricomycetidae</taxon>
        <taxon>Agaricales</taxon>
        <taxon>Tricholomatineae</taxon>
        <taxon>Lyophyllaceae</taxon>
        <taxon>Hypsizygus</taxon>
    </lineage>
</organism>
<feature type="compositionally biased region" description="Polar residues" evidence="1">
    <location>
        <begin position="1"/>
        <end position="15"/>
    </location>
</feature>
<proteinExistence type="predicted"/>
<keyword evidence="3" id="KW-1185">Reference proteome</keyword>
<evidence type="ECO:0000313" key="3">
    <source>
        <dbReference type="Proteomes" id="UP000076154"/>
    </source>
</evidence>
<dbReference type="InParanoid" id="A0A369J7V9"/>
<gene>
    <name evidence="2" type="ORF">Hypma_004139</name>
</gene>